<name>A0A0M2KGA2_9GAMM</name>
<comment type="caution">
    <text evidence="1">The sequence shown here is derived from an EMBL/GenBank/DDBJ whole genome shotgun (WGS) entry which is preliminary data.</text>
</comment>
<gene>
    <name evidence="1" type="ORF">SY86_13830</name>
</gene>
<protein>
    <submittedName>
        <fullName evidence="1">Uncharacterized protein</fullName>
    </submittedName>
</protein>
<reference evidence="1 2" key="1">
    <citation type="submission" date="2015-01" db="EMBL/GenBank/DDBJ databases">
        <title>Erwinia tracheiphila.</title>
        <authorList>
            <person name="Shapiro L.R."/>
        </authorList>
    </citation>
    <scope>NUCLEOTIDE SEQUENCE [LARGE SCALE GENOMIC DNA]</scope>
    <source>
        <strain evidence="1 2">BuffGH</strain>
    </source>
</reference>
<sequence>MTAGAGQENSAYFSMGKRACVFSGEWLISLQQAGISTSPSADVAKPDVIDTQHCTFSWPSHCGVRFNKHAVSVAFSYRRFCRKMW</sequence>
<accession>A0A0M2KGA2</accession>
<keyword evidence="2" id="KW-1185">Reference proteome</keyword>
<organism evidence="1 2">
    <name type="scientific">Erwinia tracheiphila</name>
    <dbReference type="NCBI Taxonomy" id="65700"/>
    <lineage>
        <taxon>Bacteria</taxon>
        <taxon>Pseudomonadati</taxon>
        <taxon>Pseudomonadota</taxon>
        <taxon>Gammaproteobacteria</taxon>
        <taxon>Enterobacterales</taxon>
        <taxon>Erwiniaceae</taxon>
        <taxon>Erwinia</taxon>
    </lineage>
</organism>
<evidence type="ECO:0000313" key="2">
    <source>
        <dbReference type="Proteomes" id="UP000033924"/>
    </source>
</evidence>
<dbReference type="PATRIC" id="fig|65700.7.peg.3479"/>
<proteinExistence type="predicted"/>
<evidence type="ECO:0000313" key="1">
    <source>
        <dbReference type="EMBL" id="KKF36273.1"/>
    </source>
</evidence>
<dbReference type="AlphaFoldDB" id="A0A0M2KGA2"/>
<dbReference type="STRING" id="65700.SY86_13830"/>
<dbReference type="Proteomes" id="UP000033924">
    <property type="component" value="Unassembled WGS sequence"/>
</dbReference>
<dbReference type="EMBL" id="JXNU01000003">
    <property type="protein sequence ID" value="KKF36273.1"/>
    <property type="molecule type" value="Genomic_DNA"/>
</dbReference>